<dbReference type="Gene3D" id="3.40.50.2300">
    <property type="match status" value="1"/>
</dbReference>
<dbReference type="GO" id="GO:0000160">
    <property type="term" value="P:phosphorelay signal transduction system"/>
    <property type="evidence" value="ECO:0007669"/>
    <property type="project" value="InterPro"/>
</dbReference>
<comment type="caution">
    <text evidence="3">The sequence shown here is derived from an EMBL/GenBank/DDBJ whole genome shotgun (WGS) entry which is preliminary data.</text>
</comment>
<dbReference type="Proteomes" id="UP000739411">
    <property type="component" value="Unassembled WGS sequence"/>
</dbReference>
<sequence length="254" mass="27764">MGDLPVIFLSGHDGLDDRMRAYDAGGSDFISKPFVPEEALRKAGVAIRHNRRHAIAIADKHATSDTAMIAMTSLGETGVLLKFSRGALACRTLYSLAELAIESMGSYNIDCHIQLRSPTQILTLTPRGAASPLEESIIENSKARGRIFSFGNRLIINYDSVSLLVTNMPVADDDFCGRIRDHAATLAEAAEAAVENINLRTEAIIRANELRDLADTSRKAIEALRASYQEMQFAARLELEAMTDSIEGMYVFLG</sequence>
<protein>
    <recommendedName>
        <fullName evidence="2">Response regulatory domain-containing protein</fullName>
    </recommendedName>
</protein>
<evidence type="ECO:0000313" key="3">
    <source>
        <dbReference type="EMBL" id="MBK7417517.1"/>
    </source>
</evidence>
<accession>A0A935K1J2</accession>
<gene>
    <name evidence="3" type="ORF">IPJ38_22975</name>
</gene>
<dbReference type="AlphaFoldDB" id="A0A935K1J2"/>
<name>A0A935K1J2_9RHOO</name>
<proteinExistence type="predicted"/>
<dbReference type="InterPro" id="IPR011006">
    <property type="entry name" value="CheY-like_superfamily"/>
</dbReference>
<evidence type="ECO:0000259" key="2">
    <source>
        <dbReference type="PROSITE" id="PS50110"/>
    </source>
</evidence>
<dbReference type="PROSITE" id="PS50110">
    <property type="entry name" value="RESPONSE_REGULATORY"/>
    <property type="match status" value="1"/>
</dbReference>
<comment type="caution">
    <text evidence="1">Lacks conserved residue(s) required for the propagation of feature annotation.</text>
</comment>
<feature type="domain" description="Response regulatory" evidence="2">
    <location>
        <begin position="1"/>
        <end position="47"/>
    </location>
</feature>
<evidence type="ECO:0000256" key="1">
    <source>
        <dbReference type="PROSITE-ProRule" id="PRU00169"/>
    </source>
</evidence>
<reference evidence="3 4" key="1">
    <citation type="submission" date="2020-10" db="EMBL/GenBank/DDBJ databases">
        <title>Connecting structure to function with the recovery of over 1000 high-quality activated sludge metagenome-assembled genomes encoding full-length rRNA genes using long-read sequencing.</title>
        <authorList>
            <person name="Singleton C.M."/>
            <person name="Petriglieri F."/>
            <person name="Kristensen J.M."/>
            <person name="Kirkegaard R.H."/>
            <person name="Michaelsen T.Y."/>
            <person name="Andersen M.H."/>
            <person name="Karst S.M."/>
            <person name="Dueholm M.S."/>
            <person name="Nielsen P.H."/>
            <person name="Albertsen M."/>
        </authorList>
    </citation>
    <scope>NUCLEOTIDE SEQUENCE [LARGE SCALE GENOMIC DNA]</scope>
    <source>
        <strain evidence="3">EsbW_18-Q3-R4-48_BATAC.463</strain>
    </source>
</reference>
<organism evidence="3 4">
    <name type="scientific">Candidatus Dechloromonas phosphorivorans</name>
    <dbReference type="NCBI Taxonomy" id="2899244"/>
    <lineage>
        <taxon>Bacteria</taxon>
        <taxon>Pseudomonadati</taxon>
        <taxon>Pseudomonadota</taxon>
        <taxon>Betaproteobacteria</taxon>
        <taxon>Rhodocyclales</taxon>
        <taxon>Azonexaceae</taxon>
        <taxon>Dechloromonas</taxon>
    </lineage>
</organism>
<dbReference type="SUPFAM" id="SSF52172">
    <property type="entry name" value="CheY-like"/>
    <property type="match status" value="1"/>
</dbReference>
<dbReference type="InterPro" id="IPR001789">
    <property type="entry name" value="Sig_transdc_resp-reg_receiver"/>
</dbReference>
<evidence type="ECO:0000313" key="4">
    <source>
        <dbReference type="Proteomes" id="UP000739411"/>
    </source>
</evidence>
<dbReference type="EMBL" id="JADJMS010000052">
    <property type="protein sequence ID" value="MBK7417517.1"/>
    <property type="molecule type" value="Genomic_DNA"/>
</dbReference>